<organism evidence="1 2">
    <name type="scientific">Leucogyrophana mollusca</name>
    <dbReference type="NCBI Taxonomy" id="85980"/>
    <lineage>
        <taxon>Eukaryota</taxon>
        <taxon>Fungi</taxon>
        <taxon>Dikarya</taxon>
        <taxon>Basidiomycota</taxon>
        <taxon>Agaricomycotina</taxon>
        <taxon>Agaricomycetes</taxon>
        <taxon>Agaricomycetidae</taxon>
        <taxon>Boletales</taxon>
        <taxon>Boletales incertae sedis</taxon>
        <taxon>Leucogyrophana</taxon>
    </lineage>
</organism>
<proteinExistence type="predicted"/>
<keyword evidence="2" id="KW-1185">Reference proteome</keyword>
<name>A0ACB8BFB3_9AGAM</name>
<protein>
    <submittedName>
        <fullName evidence="1">Uncharacterized protein</fullName>
    </submittedName>
</protein>
<dbReference type="EMBL" id="MU266440">
    <property type="protein sequence ID" value="KAH7923866.1"/>
    <property type="molecule type" value="Genomic_DNA"/>
</dbReference>
<accession>A0ACB8BFB3</accession>
<sequence>MLPPLIISRRTFISSRPPTPSGPKPPAAALFKCSELLGSKVLTFVFAPQSGSVVSPGLHDCGRLNTVIAILNSVMDVVGMGVRRYASEYLRSRCPGRLQGEGSRVDRVGNKVRRDGITDIECSSRIVDLQATLIIPGAPSSHRRNEGYHFTNCREDEFVSSSSHIWVRPAISQCLVGGIPSHPRLL</sequence>
<evidence type="ECO:0000313" key="1">
    <source>
        <dbReference type="EMBL" id="KAH7923866.1"/>
    </source>
</evidence>
<gene>
    <name evidence="1" type="ORF">BV22DRAFT_1035849</name>
</gene>
<dbReference type="Proteomes" id="UP000790709">
    <property type="component" value="Unassembled WGS sequence"/>
</dbReference>
<evidence type="ECO:0000313" key="2">
    <source>
        <dbReference type="Proteomes" id="UP000790709"/>
    </source>
</evidence>
<reference evidence="1" key="1">
    <citation type="journal article" date="2021" name="New Phytol.">
        <title>Evolutionary innovations through gain and loss of genes in the ectomycorrhizal Boletales.</title>
        <authorList>
            <person name="Wu G."/>
            <person name="Miyauchi S."/>
            <person name="Morin E."/>
            <person name="Kuo A."/>
            <person name="Drula E."/>
            <person name="Varga T."/>
            <person name="Kohler A."/>
            <person name="Feng B."/>
            <person name="Cao Y."/>
            <person name="Lipzen A."/>
            <person name="Daum C."/>
            <person name="Hundley H."/>
            <person name="Pangilinan J."/>
            <person name="Johnson J."/>
            <person name="Barry K."/>
            <person name="LaButti K."/>
            <person name="Ng V."/>
            <person name="Ahrendt S."/>
            <person name="Min B."/>
            <person name="Choi I.G."/>
            <person name="Park H."/>
            <person name="Plett J.M."/>
            <person name="Magnuson J."/>
            <person name="Spatafora J.W."/>
            <person name="Nagy L.G."/>
            <person name="Henrissat B."/>
            <person name="Grigoriev I.V."/>
            <person name="Yang Z.L."/>
            <person name="Xu J."/>
            <person name="Martin F.M."/>
        </authorList>
    </citation>
    <scope>NUCLEOTIDE SEQUENCE</scope>
    <source>
        <strain evidence="1">KUC20120723A-06</strain>
    </source>
</reference>
<comment type="caution">
    <text evidence="1">The sequence shown here is derived from an EMBL/GenBank/DDBJ whole genome shotgun (WGS) entry which is preliminary data.</text>
</comment>